<protein>
    <submittedName>
        <fullName evidence="2">Uncharacterized protein</fullName>
    </submittedName>
</protein>
<feature type="region of interest" description="Disordered" evidence="1">
    <location>
        <begin position="1"/>
        <end position="23"/>
    </location>
</feature>
<dbReference type="GeneID" id="90979870"/>
<dbReference type="InParanoid" id="A0A7J6J942"/>
<evidence type="ECO:0000256" key="1">
    <source>
        <dbReference type="SAM" id="MobiDB-lite"/>
    </source>
</evidence>
<comment type="caution">
    <text evidence="2">The sequence shown here is derived from an EMBL/GenBank/DDBJ whole genome shotgun (WGS) entry which is preliminary data.</text>
</comment>
<name>A0A7J6J942_COLFN</name>
<keyword evidence="3" id="KW-1185">Reference proteome</keyword>
<organism evidence="2 3">
    <name type="scientific">Colletotrichum fructicola (strain Nara gc5)</name>
    <name type="common">Anthracnose fungus</name>
    <name type="synonym">Colletotrichum gloeosporioides (strain Nara gc5)</name>
    <dbReference type="NCBI Taxonomy" id="1213859"/>
    <lineage>
        <taxon>Eukaryota</taxon>
        <taxon>Fungi</taxon>
        <taxon>Dikarya</taxon>
        <taxon>Ascomycota</taxon>
        <taxon>Pezizomycotina</taxon>
        <taxon>Sordariomycetes</taxon>
        <taxon>Hypocreomycetidae</taxon>
        <taxon>Glomerellales</taxon>
        <taxon>Glomerellaceae</taxon>
        <taxon>Colletotrichum</taxon>
        <taxon>Colletotrichum gloeosporioides species complex</taxon>
    </lineage>
</organism>
<reference evidence="2 3" key="1">
    <citation type="submission" date="2012-08" db="EMBL/GenBank/DDBJ databases">
        <authorList>
            <person name="Gan P.H.P."/>
            <person name="Ikeda K."/>
            <person name="Irieda H."/>
            <person name="Narusaka M."/>
            <person name="O'Connell R.J."/>
            <person name="Narusaka Y."/>
            <person name="Takano Y."/>
            <person name="Kubo Y."/>
            <person name="Shirasu K."/>
        </authorList>
    </citation>
    <scope>NUCLEOTIDE SEQUENCE [LARGE SCALE GENOMIC DNA]</scope>
    <source>
        <strain evidence="2 3">Nara gc5</strain>
    </source>
</reference>
<dbReference type="AlphaFoldDB" id="A0A7J6J942"/>
<sequence length="167" mass="17904">MSSVRAENSGHSLRSSPAATSPQSFVSDMQNFLVLSDMINIDSLLGNLENLAPTPVSPSANSHPPDARSSLPMSSPEQLRATLCRLLQDKEKQNKEIDQLNERMGHIIGYVNNVITRSATDSWTDSSFPGASSVGDGCGRDGSMAMEDGQRANWLPGSDSVGQSKRP</sequence>
<evidence type="ECO:0000313" key="2">
    <source>
        <dbReference type="EMBL" id="KAF4486527.1"/>
    </source>
</evidence>
<proteinExistence type="predicted"/>
<dbReference type="EMBL" id="ANPB02000003">
    <property type="protein sequence ID" value="KAF4486527.1"/>
    <property type="molecule type" value="Genomic_DNA"/>
</dbReference>
<gene>
    <name evidence="2" type="ORF">CGGC5_v005935</name>
</gene>
<dbReference type="RefSeq" id="XP_066009062.1">
    <property type="nucleotide sequence ID" value="XM_066151603.1"/>
</dbReference>
<feature type="region of interest" description="Disordered" evidence="1">
    <location>
        <begin position="123"/>
        <end position="167"/>
    </location>
</feature>
<evidence type="ECO:0000313" key="3">
    <source>
        <dbReference type="Proteomes" id="UP000011096"/>
    </source>
</evidence>
<dbReference type="Proteomes" id="UP000011096">
    <property type="component" value="Unassembled WGS sequence"/>
</dbReference>
<accession>A0A7J6J942</accession>
<reference evidence="2 3" key="2">
    <citation type="submission" date="2020-04" db="EMBL/GenBank/DDBJ databases">
        <title>Genome sequencing and assembly of multiple isolates from the Colletotrichum gloeosporioides species complex.</title>
        <authorList>
            <person name="Gan P."/>
            <person name="Shirasu K."/>
        </authorList>
    </citation>
    <scope>NUCLEOTIDE SEQUENCE [LARGE SCALE GENOMIC DNA]</scope>
    <source>
        <strain evidence="2 3">Nara gc5</strain>
    </source>
</reference>
<feature type="region of interest" description="Disordered" evidence="1">
    <location>
        <begin position="55"/>
        <end position="75"/>
    </location>
</feature>